<gene>
    <name evidence="2" type="ORF">GQX73_g9963</name>
</gene>
<reference evidence="2 3" key="1">
    <citation type="submission" date="2019-12" db="EMBL/GenBank/DDBJ databases">
        <title>Draft genome sequence of the ascomycete Xylaria multiplex DSM 110363.</title>
        <authorList>
            <person name="Buettner E."/>
            <person name="Kellner H."/>
        </authorList>
    </citation>
    <scope>NUCLEOTIDE SEQUENCE [LARGE SCALE GENOMIC DNA]</scope>
    <source>
        <strain evidence="2 3">DSM 110363</strain>
    </source>
</reference>
<dbReference type="Pfam" id="PF13289">
    <property type="entry name" value="SIR2_2"/>
    <property type="match status" value="1"/>
</dbReference>
<name>A0A7C8IH84_9PEZI</name>
<dbReference type="InParanoid" id="A0A7C8IH84"/>
<protein>
    <submittedName>
        <fullName evidence="2">Uncharacterized protein</fullName>
    </submittedName>
</protein>
<feature type="compositionally biased region" description="Low complexity" evidence="1">
    <location>
        <begin position="135"/>
        <end position="159"/>
    </location>
</feature>
<dbReference type="Proteomes" id="UP000481858">
    <property type="component" value="Unassembled WGS sequence"/>
</dbReference>
<organism evidence="2 3">
    <name type="scientific">Xylaria multiplex</name>
    <dbReference type="NCBI Taxonomy" id="323545"/>
    <lineage>
        <taxon>Eukaryota</taxon>
        <taxon>Fungi</taxon>
        <taxon>Dikarya</taxon>
        <taxon>Ascomycota</taxon>
        <taxon>Pezizomycotina</taxon>
        <taxon>Sordariomycetes</taxon>
        <taxon>Xylariomycetidae</taxon>
        <taxon>Xylariales</taxon>
        <taxon>Xylariaceae</taxon>
        <taxon>Xylaria</taxon>
    </lineage>
</organism>
<comment type="caution">
    <text evidence="2">The sequence shown here is derived from an EMBL/GenBank/DDBJ whole genome shotgun (WGS) entry which is preliminary data.</text>
</comment>
<proteinExistence type="predicted"/>
<sequence length="783" mass="87982">MTNLPDRDTLECPWPGGGKPTVTQNLDGEYSKEPWANQKLESQIPGDTSPENPGPHRQNLGTRNTNDQTPGDQNPNNRDFGVQNDGSRNIDPRDPRTEGTHLTALKSKCPGSRTLSQGLTPPSSSPTAFGALVTKPGSIKSSSTIPKPSSPFKSPVWSKFNKKQQRKENESVGVQEEAVKRLREQLKLGRLAICVGSSVTLYSASSRVERLSWWGLMSIALDYLDDRSSGSTTQRINQADASSARKTLWKDDLTEADRERAANKMQKILASRGDLDTTWMRNQFHNIYKDYTKQYEMLDAIKALHEQGAMLLTTNYDDSLENHCDLEPIDASDPNALISYQRGSQPGVFHTYGYWDDVGPSAAQYMQDKKSKVSREALQHILATRTVLFIGYGSGSAESYFGPLFEWIGKNVGASASHYILLQSKEPYPVNQLPLIRLRSQSYDSVPQFLTDLLDISKRQEGTLTELPHGSERARIHDWLAPIDQSPFLNDMWNLHGPNRFDRQVTQGQDIWALNTPSRVRLKGKARQPTNAELETVLIELLQQLNKPQSPKKGNPVMPGKTYLIIDELETLSPNMRYKYSKFIKNISSLPLEHLYLLVTAEDSLTLGIDPPPRPNRPQRGRERKYKSYKTMYKLAPKSPAKTGANVTGWAEVTLDWATTEAASKEWLRGRFNTDPSLANYVNIRHDLISEIQKSGQNLRWVYWKLNRLAEIGAAPELNDAELNEAAEAALGEVDTKGGDYLSEDGIVHNYDDSDDDYDNALPGRKRARERENPGNKRRKKSS</sequence>
<evidence type="ECO:0000313" key="2">
    <source>
        <dbReference type="EMBL" id="KAF2963601.1"/>
    </source>
</evidence>
<feature type="compositionally biased region" description="Basic and acidic residues" evidence="1">
    <location>
        <begin position="1"/>
        <end position="10"/>
    </location>
</feature>
<feature type="compositionally biased region" description="Polar residues" evidence="1">
    <location>
        <begin position="113"/>
        <end position="127"/>
    </location>
</feature>
<evidence type="ECO:0000313" key="3">
    <source>
        <dbReference type="Proteomes" id="UP000481858"/>
    </source>
</evidence>
<feature type="compositionally biased region" description="Polar residues" evidence="1">
    <location>
        <begin position="59"/>
        <end position="77"/>
    </location>
</feature>
<keyword evidence="3" id="KW-1185">Reference proteome</keyword>
<dbReference type="EMBL" id="WUBL01000193">
    <property type="protein sequence ID" value="KAF2963601.1"/>
    <property type="molecule type" value="Genomic_DNA"/>
</dbReference>
<dbReference type="OrthoDB" id="6247875at2759"/>
<evidence type="ECO:0000256" key="1">
    <source>
        <dbReference type="SAM" id="MobiDB-lite"/>
    </source>
</evidence>
<feature type="region of interest" description="Disordered" evidence="1">
    <location>
        <begin position="1"/>
        <end position="172"/>
    </location>
</feature>
<dbReference type="AlphaFoldDB" id="A0A7C8IH84"/>
<feature type="compositionally biased region" description="Polar residues" evidence="1">
    <location>
        <begin position="39"/>
        <end position="51"/>
    </location>
</feature>
<feature type="region of interest" description="Disordered" evidence="1">
    <location>
        <begin position="734"/>
        <end position="783"/>
    </location>
</feature>
<feature type="compositionally biased region" description="Basic and acidic residues" evidence="1">
    <location>
        <begin position="88"/>
        <end position="99"/>
    </location>
</feature>
<accession>A0A7C8IH84</accession>